<protein>
    <recommendedName>
        <fullName evidence="1">M23ase beta-sheet core domain-containing protein</fullName>
    </recommendedName>
</protein>
<dbReference type="PANTHER" id="PTHR21666">
    <property type="entry name" value="PEPTIDASE-RELATED"/>
    <property type="match status" value="1"/>
</dbReference>
<dbReference type="OrthoDB" id="201736at2759"/>
<proteinExistence type="predicted"/>
<feature type="domain" description="M23ase beta-sheet core" evidence="1">
    <location>
        <begin position="4"/>
        <end position="48"/>
    </location>
</feature>
<dbReference type="InterPro" id="IPR011055">
    <property type="entry name" value="Dup_hybrid_motif"/>
</dbReference>
<gene>
    <name evidence="2" type="ORF">JKP88DRAFT_353910</name>
</gene>
<dbReference type="AlphaFoldDB" id="A0A835Z4I5"/>
<evidence type="ECO:0000313" key="2">
    <source>
        <dbReference type="EMBL" id="KAG5186676.1"/>
    </source>
</evidence>
<evidence type="ECO:0000259" key="1">
    <source>
        <dbReference type="Pfam" id="PF01551"/>
    </source>
</evidence>
<accession>A0A835Z4I5</accession>
<sequence>MEAFKARYYHLAAGSACVWVGQRVEAGDIIARSGNTGYSSTPHLHFDVVDLLPERCCTLRVRPFHAGTATAPDAPTAVAAVAAARLQFPAVPAVFSGAITDIPASATLVDFDSWQQSAAAPAAAADGGGSGGVVLLLDRRGFQVNAVIVANTAAGPELFQMAGKSERMAVPIALISKEDGESVRSLLSRCAAEAALVPEDGELASKVPRLTAAGSSSALIYQAVTQQVHFDSASMPATACCSVM</sequence>
<keyword evidence="3" id="KW-1185">Reference proteome</keyword>
<reference evidence="2" key="1">
    <citation type="submission" date="2021-02" db="EMBL/GenBank/DDBJ databases">
        <title>First Annotated Genome of the Yellow-green Alga Tribonema minus.</title>
        <authorList>
            <person name="Mahan K.M."/>
        </authorList>
    </citation>
    <scope>NUCLEOTIDE SEQUENCE</scope>
    <source>
        <strain evidence="2">UTEX B ZZ1240</strain>
    </source>
</reference>
<dbReference type="CDD" id="cd12797">
    <property type="entry name" value="M23_peptidase"/>
    <property type="match status" value="1"/>
</dbReference>
<dbReference type="GO" id="GO:0004222">
    <property type="term" value="F:metalloendopeptidase activity"/>
    <property type="evidence" value="ECO:0007669"/>
    <property type="project" value="TreeGrafter"/>
</dbReference>
<dbReference type="PANTHER" id="PTHR21666:SF270">
    <property type="entry name" value="MUREIN HYDROLASE ACTIVATOR ENVC"/>
    <property type="match status" value="1"/>
</dbReference>
<comment type="caution">
    <text evidence="2">The sequence shown here is derived from an EMBL/GenBank/DDBJ whole genome shotgun (WGS) entry which is preliminary data.</text>
</comment>
<name>A0A835Z4I5_9STRA</name>
<evidence type="ECO:0000313" key="3">
    <source>
        <dbReference type="Proteomes" id="UP000664859"/>
    </source>
</evidence>
<organism evidence="2 3">
    <name type="scientific">Tribonema minus</name>
    <dbReference type="NCBI Taxonomy" id="303371"/>
    <lineage>
        <taxon>Eukaryota</taxon>
        <taxon>Sar</taxon>
        <taxon>Stramenopiles</taxon>
        <taxon>Ochrophyta</taxon>
        <taxon>PX clade</taxon>
        <taxon>Xanthophyceae</taxon>
        <taxon>Tribonematales</taxon>
        <taxon>Tribonemataceae</taxon>
        <taxon>Tribonema</taxon>
    </lineage>
</organism>
<dbReference type="EMBL" id="JAFCMP010000107">
    <property type="protein sequence ID" value="KAG5186676.1"/>
    <property type="molecule type" value="Genomic_DNA"/>
</dbReference>
<dbReference type="Proteomes" id="UP000664859">
    <property type="component" value="Unassembled WGS sequence"/>
</dbReference>
<dbReference type="SUPFAM" id="SSF51261">
    <property type="entry name" value="Duplicated hybrid motif"/>
    <property type="match status" value="1"/>
</dbReference>
<dbReference type="Gene3D" id="2.70.70.10">
    <property type="entry name" value="Glucose Permease (Domain IIA)"/>
    <property type="match status" value="1"/>
</dbReference>
<dbReference type="Pfam" id="PF01551">
    <property type="entry name" value="Peptidase_M23"/>
    <property type="match status" value="1"/>
</dbReference>
<dbReference type="InterPro" id="IPR050570">
    <property type="entry name" value="Cell_wall_metabolism_enzyme"/>
</dbReference>
<dbReference type="InterPro" id="IPR016047">
    <property type="entry name" value="M23ase_b-sheet_dom"/>
</dbReference>